<dbReference type="PANTHER" id="PTHR30383:SF29">
    <property type="entry name" value="SGNH HYDROLASE-TYPE ESTERASE DOMAIN-CONTAINING PROTEIN"/>
    <property type="match status" value="1"/>
</dbReference>
<dbReference type="Gene3D" id="3.40.50.1110">
    <property type="entry name" value="SGNH hydrolase"/>
    <property type="match status" value="1"/>
</dbReference>
<organism evidence="2 3">
    <name type="scientific">Pseudoalteromonas gelatinilytica</name>
    <dbReference type="NCBI Taxonomy" id="1703256"/>
    <lineage>
        <taxon>Bacteria</taxon>
        <taxon>Pseudomonadati</taxon>
        <taxon>Pseudomonadota</taxon>
        <taxon>Gammaproteobacteria</taxon>
        <taxon>Alteromonadales</taxon>
        <taxon>Pseudoalteromonadaceae</taxon>
        <taxon>Pseudoalteromonas</taxon>
    </lineage>
</organism>
<dbReference type="RefSeq" id="WP_119853099.1">
    <property type="nucleotide sequence ID" value="NZ_QYSE01000002.1"/>
</dbReference>
<accession>A0A3A3EJ93</accession>
<dbReference type="EMBL" id="QYSE01000002">
    <property type="protein sequence ID" value="RJF35637.1"/>
    <property type="molecule type" value="Genomic_DNA"/>
</dbReference>
<dbReference type="CDD" id="cd01839">
    <property type="entry name" value="SGNH_arylesterase_like"/>
    <property type="match status" value="1"/>
</dbReference>
<evidence type="ECO:0000313" key="3">
    <source>
        <dbReference type="Proteomes" id="UP000265938"/>
    </source>
</evidence>
<dbReference type="AlphaFoldDB" id="A0A3A3EJ93"/>
<proteinExistence type="predicted"/>
<dbReference type="SUPFAM" id="SSF52266">
    <property type="entry name" value="SGNH hydrolase"/>
    <property type="match status" value="1"/>
</dbReference>
<dbReference type="PANTHER" id="PTHR30383">
    <property type="entry name" value="THIOESTERASE 1/PROTEASE 1/LYSOPHOSPHOLIPASE L1"/>
    <property type="match status" value="1"/>
</dbReference>
<sequence length="207" mass="22921">MNILCFGDSNTYGISPVDGKRFAADERWPSLLGIKLGAGYQVIEAGQPNRTLVNDPPFSGDKLGIKYLEPYLAAYHLDVIVIQLGTNDLKRRFALSAADIANALEALILDIKNYYLHRELPKIMILSPPAVYEVGSYQSIYAGAAAKSDELVAAFSELCQEQQTLFLDITAIATPCQHEGVHLTPESHKFIAQHLHCLIEKQKSHRL</sequence>
<evidence type="ECO:0000313" key="2">
    <source>
        <dbReference type="EMBL" id="RJF35637.1"/>
    </source>
</evidence>
<dbReference type="InterPro" id="IPR036514">
    <property type="entry name" value="SGNH_hydro_sf"/>
</dbReference>
<evidence type="ECO:0000259" key="1">
    <source>
        <dbReference type="Pfam" id="PF13472"/>
    </source>
</evidence>
<comment type="caution">
    <text evidence="2">The sequence shown here is derived from an EMBL/GenBank/DDBJ whole genome shotgun (WGS) entry which is preliminary data.</text>
</comment>
<protein>
    <recommendedName>
        <fullName evidence="1">SGNH hydrolase-type esterase domain-containing protein</fullName>
    </recommendedName>
</protein>
<dbReference type="InterPro" id="IPR013830">
    <property type="entry name" value="SGNH_hydro"/>
</dbReference>
<dbReference type="GO" id="GO:0016788">
    <property type="term" value="F:hydrolase activity, acting on ester bonds"/>
    <property type="evidence" value="ECO:0007669"/>
    <property type="project" value="UniProtKB-ARBA"/>
</dbReference>
<dbReference type="Proteomes" id="UP000265938">
    <property type="component" value="Unassembled WGS sequence"/>
</dbReference>
<gene>
    <name evidence="2" type="ORF">D4741_11745</name>
</gene>
<dbReference type="InterPro" id="IPR051532">
    <property type="entry name" value="Ester_Hydrolysis_Enzymes"/>
</dbReference>
<dbReference type="Pfam" id="PF13472">
    <property type="entry name" value="Lipase_GDSL_2"/>
    <property type="match status" value="1"/>
</dbReference>
<reference evidence="2 3" key="1">
    <citation type="submission" date="2018-09" db="EMBL/GenBank/DDBJ databases">
        <title>Identification of marine bacteria producing industrial enzymes.</title>
        <authorList>
            <person name="Cheng T.H."/>
            <person name="Saidin J."/>
            <person name="Muhd D.D."/>
            <person name="Isa M.N.M."/>
            <person name="Bakar M.F.A."/>
            <person name="Ismail N."/>
        </authorList>
    </citation>
    <scope>NUCLEOTIDE SEQUENCE [LARGE SCALE GENOMIC DNA]</scope>
    <source>
        <strain evidence="2 3">MNAD 1.6</strain>
    </source>
</reference>
<feature type="domain" description="SGNH hydrolase-type esterase" evidence="1">
    <location>
        <begin position="5"/>
        <end position="189"/>
    </location>
</feature>
<name>A0A3A3EJ93_9GAMM</name>